<dbReference type="PANTHER" id="PTHR31301:SF153">
    <property type="entry name" value="LOB DOMAIN-CONTAINING PROTEIN 26"/>
    <property type="match status" value="1"/>
</dbReference>
<protein>
    <submittedName>
        <fullName evidence="4">Putative LOB domain protein 4</fullName>
    </submittedName>
</protein>
<organism evidence="4 5">
    <name type="scientific">Carex littledalei</name>
    <dbReference type="NCBI Taxonomy" id="544730"/>
    <lineage>
        <taxon>Eukaryota</taxon>
        <taxon>Viridiplantae</taxon>
        <taxon>Streptophyta</taxon>
        <taxon>Embryophyta</taxon>
        <taxon>Tracheophyta</taxon>
        <taxon>Spermatophyta</taxon>
        <taxon>Magnoliopsida</taxon>
        <taxon>Liliopsida</taxon>
        <taxon>Poales</taxon>
        <taxon>Cyperaceae</taxon>
        <taxon>Cyperoideae</taxon>
        <taxon>Cariceae</taxon>
        <taxon>Carex</taxon>
        <taxon>Carex subgen. Euthyceras</taxon>
    </lineage>
</organism>
<dbReference type="PROSITE" id="PS50891">
    <property type="entry name" value="LOB"/>
    <property type="match status" value="1"/>
</dbReference>
<evidence type="ECO:0000313" key="4">
    <source>
        <dbReference type="EMBL" id="KAF3331021.1"/>
    </source>
</evidence>
<dbReference type="PANTHER" id="PTHR31301">
    <property type="entry name" value="LOB DOMAIN-CONTAINING PROTEIN 4-RELATED"/>
    <property type="match status" value="1"/>
</dbReference>
<dbReference type="OrthoDB" id="684652at2759"/>
<comment type="similarity">
    <text evidence="1">Belongs to the LOB domain-containing protein family.</text>
</comment>
<keyword evidence="5" id="KW-1185">Reference proteome</keyword>
<reference evidence="4" key="1">
    <citation type="submission" date="2020-01" db="EMBL/GenBank/DDBJ databases">
        <title>Genome sequence of Kobresia littledalei, the first chromosome-level genome in the family Cyperaceae.</title>
        <authorList>
            <person name="Qu G."/>
        </authorList>
    </citation>
    <scope>NUCLEOTIDE SEQUENCE</scope>
    <source>
        <strain evidence="4">C.B.Clarke</strain>
        <tissue evidence="4">Leaf</tissue>
    </source>
</reference>
<proteinExistence type="inferred from homology"/>
<evidence type="ECO:0000256" key="2">
    <source>
        <dbReference type="SAM" id="MobiDB-lite"/>
    </source>
</evidence>
<dbReference type="InterPro" id="IPR004883">
    <property type="entry name" value="LOB"/>
</dbReference>
<dbReference type="Pfam" id="PF03195">
    <property type="entry name" value="LOB"/>
    <property type="match status" value="1"/>
</dbReference>
<name>A0A833R0L6_9POAL</name>
<evidence type="ECO:0000256" key="1">
    <source>
        <dbReference type="ARBA" id="ARBA00005474"/>
    </source>
</evidence>
<dbReference type="Proteomes" id="UP000623129">
    <property type="component" value="Unassembled WGS sequence"/>
</dbReference>
<evidence type="ECO:0000313" key="5">
    <source>
        <dbReference type="Proteomes" id="UP000623129"/>
    </source>
</evidence>
<comment type="caution">
    <text evidence="4">The sequence shown here is derived from an EMBL/GenBank/DDBJ whole genome shotgun (WGS) entry which is preliminary data.</text>
</comment>
<gene>
    <name evidence="4" type="ORF">FCM35_KLT04375</name>
</gene>
<feature type="domain" description="LOB" evidence="3">
    <location>
        <begin position="13"/>
        <end position="114"/>
    </location>
</feature>
<sequence>MSSSNSVEGSYSKRCAACKHLRRRCAEDCVLAPYFPATHPERFECVHKIFGAGNVARMLKMLPVHERATAADSLSSEAYWRVKDPVYGSAGVVIQIQQEISATQCELARTLAQISMHQAHEAPEPQQPSHPVSLGAQDNNLMFEPNDPFNLS</sequence>
<accession>A0A833R0L6</accession>
<evidence type="ECO:0000259" key="3">
    <source>
        <dbReference type="PROSITE" id="PS50891"/>
    </source>
</evidence>
<dbReference type="EMBL" id="SWLB01000013">
    <property type="protein sequence ID" value="KAF3331021.1"/>
    <property type="molecule type" value="Genomic_DNA"/>
</dbReference>
<dbReference type="AlphaFoldDB" id="A0A833R0L6"/>
<feature type="region of interest" description="Disordered" evidence="2">
    <location>
        <begin position="117"/>
        <end position="139"/>
    </location>
</feature>